<dbReference type="NCBIfam" id="TIGR00675">
    <property type="entry name" value="dcm"/>
    <property type="match status" value="1"/>
</dbReference>
<evidence type="ECO:0000256" key="2">
    <source>
        <dbReference type="ARBA" id="ARBA00022679"/>
    </source>
</evidence>
<keyword evidence="2 6" id="KW-0808">Transferase</keyword>
<keyword evidence="4" id="KW-0680">Restriction system</keyword>
<dbReference type="InterPro" id="IPR001525">
    <property type="entry name" value="C5_MeTfrase"/>
</dbReference>
<dbReference type="RefSeq" id="WP_084598324.1">
    <property type="nucleotide sequence ID" value="NZ_JACHDD010000001.1"/>
</dbReference>
<name>A0A7W8Q2N0_PARAM</name>
<accession>A0A7W8Q2N0</accession>
<feature type="active site" evidence="6">
    <location>
        <position position="107"/>
    </location>
</feature>
<proteinExistence type="inferred from homology"/>
<gene>
    <name evidence="9" type="ORF">HDG40_000779</name>
</gene>
<dbReference type="Gene3D" id="3.40.50.150">
    <property type="entry name" value="Vaccinia Virus protein VP39"/>
    <property type="match status" value="1"/>
</dbReference>
<dbReference type="EC" id="2.1.1.37" evidence="8"/>
<keyword evidence="3 6" id="KW-0949">S-adenosyl-L-methionine</keyword>
<dbReference type="EMBL" id="JACHDD010000001">
    <property type="protein sequence ID" value="MBB5422638.1"/>
    <property type="molecule type" value="Genomic_DNA"/>
</dbReference>
<comment type="similarity">
    <text evidence="6 7">Belongs to the class I-like SAM-binding methyltransferase superfamily. C5-methyltransferase family.</text>
</comment>
<dbReference type="GO" id="GO:0044027">
    <property type="term" value="P:negative regulation of gene expression via chromosomal CpG island methylation"/>
    <property type="evidence" value="ECO:0007669"/>
    <property type="project" value="TreeGrafter"/>
</dbReference>
<protein>
    <recommendedName>
        <fullName evidence="8">Cytosine-specific methyltransferase</fullName>
        <ecNumber evidence="8">2.1.1.37</ecNumber>
    </recommendedName>
</protein>
<reference evidence="9 10" key="1">
    <citation type="submission" date="2020-08" db="EMBL/GenBank/DDBJ databases">
        <title>Genomic Encyclopedia of Type Strains, Phase IV (KMG-V): Genome sequencing to study the core and pangenomes of soil and plant-associated prokaryotes.</title>
        <authorList>
            <person name="Whitman W."/>
        </authorList>
    </citation>
    <scope>NUCLEOTIDE SEQUENCE [LARGE SCALE GENOMIC DNA]</scope>
    <source>
        <strain evidence="9 10">JPY158</strain>
    </source>
</reference>
<dbReference type="GO" id="GO:0003677">
    <property type="term" value="F:DNA binding"/>
    <property type="evidence" value="ECO:0007669"/>
    <property type="project" value="TreeGrafter"/>
</dbReference>
<evidence type="ECO:0000256" key="7">
    <source>
        <dbReference type="RuleBase" id="RU000416"/>
    </source>
</evidence>
<evidence type="ECO:0000313" key="10">
    <source>
        <dbReference type="Proteomes" id="UP000592780"/>
    </source>
</evidence>
<sequence>MFLSGSQFLFGSKEAASNGRFPVQNDANILTCGELFSGCGGMAAGLTQAGLRHEWMIEFNAIACQTLRDNWHAPWRSQPLTIMETDVRSVDWSSIGTVDIVAGGPPCQPFSKGGRAGGENDPRDMWPEAIRAVKHLRPRGFLFENVKGLLRPAFSEYLQRILDSLRRAGATEPDSPDVYEVIVVSVNAVDYGAAQKRERVLIAGVRRDCGKLEPFPERTHSVERLVWEKWVSGQYWQRHHLAHPVCGPTSRIEKAALRKVERRGVEPQERPWMTCRDVFVGLGEPAVGSGVSGHQLRAGAKAYPGHEGSPIDEPAKALKAGAHGVPGGENMLVDCSGAVRYFTVREAARLQGMPDAFVPAGSWSQAMRQLGNAVPAQLAEVAGRWIRQCARGQEDNEGKVRK</sequence>
<dbReference type="GO" id="GO:0003886">
    <property type="term" value="F:DNA (cytosine-5-)-methyltransferase activity"/>
    <property type="evidence" value="ECO:0007669"/>
    <property type="project" value="UniProtKB-EC"/>
</dbReference>
<organism evidence="9 10">
    <name type="scientific">Paraburkholderia atlantica</name>
    <dbReference type="NCBI Taxonomy" id="2654982"/>
    <lineage>
        <taxon>Bacteria</taxon>
        <taxon>Pseudomonadati</taxon>
        <taxon>Pseudomonadota</taxon>
        <taxon>Betaproteobacteria</taxon>
        <taxon>Burkholderiales</taxon>
        <taxon>Burkholderiaceae</taxon>
        <taxon>Paraburkholderia</taxon>
    </lineage>
</organism>
<dbReference type="PANTHER" id="PTHR10629:SF52">
    <property type="entry name" value="DNA (CYTOSINE-5)-METHYLTRANSFERASE 1"/>
    <property type="match status" value="1"/>
</dbReference>
<evidence type="ECO:0000256" key="1">
    <source>
        <dbReference type="ARBA" id="ARBA00022603"/>
    </source>
</evidence>
<dbReference type="InterPro" id="IPR018117">
    <property type="entry name" value="C5_DNA_meth_AS"/>
</dbReference>
<dbReference type="InterPro" id="IPR050390">
    <property type="entry name" value="C5-Methyltransferase"/>
</dbReference>
<dbReference type="OrthoDB" id="9813719at2"/>
<dbReference type="GO" id="GO:0032259">
    <property type="term" value="P:methylation"/>
    <property type="evidence" value="ECO:0007669"/>
    <property type="project" value="UniProtKB-KW"/>
</dbReference>
<dbReference type="PRINTS" id="PR00105">
    <property type="entry name" value="C5METTRFRASE"/>
</dbReference>
<dbReference type="Pfam" id="PF00145">
    <property type="entry name" value="DNA_methylase"/>
    <property type="match status" value="1"/>
</dbReference>
<dbReference type="PANTHER" id="PTHR10629">
    <property type="entry name" value="CYTOSINE-SPECIFIC METHYLTRANSFERASE"/>
    <property type="match status" value="1"/>
</dbReference>
<dbReference type="InterPro" id="IPR029063">
    <property type="entry name" value="SAM-dependent_MTases_sf"/>
</dbReference>
<evidence type="ECO:0000313" key="9">
    <source>
        <dbReference type="EMBL" id="MBB5422638.1"/>
    </source>
</evidence>
<comment type="catalytic activity">
    <reaction evidence="5 8">
        <text>a 2'-deoxycytidine in DNA + S-adenosyl-L-methionine = a 5-methyl-2'-deoxycytidine in DNA + S-adenosyl-L-homocysteine + H(+)</text>
        <dbReference type="Rhea" id="RHEA:13681"/>
        <dbReference type="Rhea" id="RHEA-COMP:11369"/>
        <dbReference type="Rhea" id="RHEA-COMP:11370"/>
        <dbReference type="ChEBI" id="CHEBI:15378"/>
        <dbReference type="ChEBI" id="CHEBI:57856"/>
        <dbReference type="ChEBI" id="CHEBI:59789"/>
        <dbReference type="ChEBI" id="CHEBI:85452"/>
        <dbReference type="ChEBI" id="CHEBI:85454"/>
        <dbReference type="EC" id="2.1.1.37"/>
    </reaction>
</comment>
<dbReference type="SUPFAM" id="SSF53335">
    <property type="entry name" value="S-adenosyl-L-methionine-dependent methyltransferases"/>
    <property type="match status" value="1"/>
</dbReference>
<evidence type="ECO:0000256" key="8">
    <source>
        <dbReference type="RuleBase" id="RU000417"/>
    </source>
</evidence>
<evidence type="ECO:0000256" key="3">
    <source>
        <dbReference type="ARBA" id="ARBA00022691"/>
    </source>
</evidence>
<dbReference type="PROSITE" id="PS51679">
    <property type="entry name" value="SAM_MT_C5"/>
    <property type="match status" value="1"/>
</dbReference>
<evidence type="ECO:0000256" key="6">
    <source>
        <dbReference type="PROSITE-ProRule" id="PRU01016"/>
    </source>
</evidence>
<dbReference type="Proteomes" id="UP000592780">
    <property type="component" value="Unassembled WGS sequence"/>
</dbReference>
<keyword evidence="10" id="KW-1185">Reference proteome</keyword>
<dbReference type="PROSITE" id="PS00094">
    <property type="entry name" value="C5_MTASE_1"/>
    <property type="match status" value="1"/>
</dbReference>
<keyword evidence="1 6" id="KW-0489">Methyltransferase</keyword>
<dbReference type="GO" id="GO:0009307">
    <property type="term" value="P:DNA restriction-modification system"/>
    <property type="evidence" value="ECO:0007669"/>
    <property type="project" value="UniProtKB-KW"/>
</dbReference>
<dbReference type="AlphaFoldDB" id="A0A7W8Q2N0"/>
<dbReference type="Gene3D" id="3.90.120.10">
    <property type="entry name" value="DNA Methylase, subunit A, domain 2"/>
    <property type="match status" value="1"/>
</dbReference>
<evidence type="ECO:0000256" key="4">
    <source>
        <dbReference type="ARBA" id="ARBA00022747"/>
    </source>
</evidence>
<comment type="caution">
    <text evidence="9">The sequence shown here is derived from an EMBL/GenBank/DDBJ whole genome shotgun (WGS) entry which is preliminary data.</text>
</comment>
<evidence type="ECO:0000256" key="5">
    <source>
        <dbReference type="ARBA" id="ARBA00047422"/>
    </source>
</evidence>